<protein>
    <submittedName>
        <fullName evidence="1">Uncharacterized protein</fullName>
    </submittedName>
</protein>
<reference evidence="1 2" key="1">
    <citation type="submission" date="2024-02" db="EMBL/GenBank/DDBJ databases">
        <title>Herpetosiphon gulosus NBRC 112829.</title>
        <authorList>
            <person name="Ichikawa N."/>
            <person name="Katano-Makiyama Y."/>
            <person name="Hidaka K."/>
        </authorList>
    </citation>
    <scope>NUCLEOTIDE SEQUENCE [LARGE SCALE GENOMIC DNA]</scope>
    <source>
        <strain evidence="1 2">NBRC 112829</strain>
    </source>
</reference>
<dbReference type="EMBL" id="BAABRU010000011">
    <property type="protein sequence ID" value="GAA5529333.1"/>
    <property type="molecule type" value="Genomic_DNA"/>
</dbReference>
<accession>A0ABP9X3B0</accession>
<gene>
    <name evidence="1" type="ORF">Hgul01_03142</name>
</gene>
<evidence type="ECO:0000313" key="2">
    <source>
        <dbReference type="Proteomes" id="UP001428290"/>
    </source>
</evidence>
<proteinExistence type="predicted"/>
<name>A0ABP9X3B0_9CHLR</name>
<evidence type="ECO:0000313" key="1">
    <source>
        <dbReference type="EMBL" id="GAA5529333.1"/>
    </source>
</evidence>
<organism evidence="1 2">
    <name type="scientific">Herpetosiphon gulosus</name>
    <dbReference type="NCBI Taxonomy" id="1973496"/>
    <lineage>
        <taxon>Bacteria</taxon>
        <taxon>Bacillati</taxon>
        <taxon>Chloroflexota</taxon>
        <taxon>Chloroflexia</taxon>
        <taxon>Herpetosiphonales</taxon>
        <taxon>Herpetosiphonaceae</taxon>
        <taxon>Herpetosiphon</taxon>
    </lineage>
</organism>
<keyword evidence="2" id="KW-1185">Reference proteome</keyword>
<dbReference type="RefSeq" id="WP_345722944.1">
    <property type="nucleotide sequence ID" value="NZ_BAABRU010000011.1"/>
</dbReference>
<comment type="caution">
    <text evidence="1">The sequence shown here is derived from an EMBL/GenBank/DDBJ whole genome shotgun (WGS) entry which is preliminary data.</text>
</comment>
<dbReference type="Proteomes" id="UP001428290">
    <property type="component" value="Unassembled WGS sequence"/>
</dbReference>
<sequence>MVDLIFGCLQLVLGGGLLIGSFKLTRQIKPRSTTSLKQDIVRQQLLAQRAKLQ</sequence>